<evidence type="ECO:0000256" key="1">
    <source>
        <dbReference type="ARBA" id="ARBA00023002"/>
    </source>
</evidence>
<evidence type="ECO:0000313" key="4">
    <source>
        <dbReference type="Proteomes" id="UP001373714"/>
    </source>
</evidence>
<dbReference type="Proteomes" id="UP001373714">
    <property type="component" value="Unassembled WGS sequence"/>
</dbReference>
<dbReference type="InterPro" id="IPR036812">
    <property type="entry name" value="NAD(P)_OxRdtase_dom_sf"/>
</dbReference>
<gene>
    <name evidence="3" type="ORF">TWF730_009266</name>
</gene>
<proteinExistence type="predicted"/>
<name>A0AAV9UYQ3_9PEZI</name>
<dbReference type="CDD" id="cd19075">
    <property type="entry name" value="AKR_AKR7A1-5"/>
    <property type="match status" value="1"/>
</dbReference>
<keyword evidence="4" id="KW-1185">Reference proteome</keyword>
<dbReference type="InterPro" id="IPR023210">
    <property type="entry name" value="NADP_OxRdtase_dom"/>
</dbReference>
<organism evidence="3 4">
    <name type="scientific">Orbilia blumenaviensis</name>
    <dbReference type="NCBI Taxonomy" id="1796055"/>
    <lineage>
        <taxon>Eukaryota</taxon>
        <taxon>Fungi</taxon>
        <taxon>Dikarya</taxon>
        <taxon>Ascomycota</taxon>
        <taxon>Pezizomycotina</taxon>
        <taxon>Orbiliomycetes</taxon>
        <taxon>Orbiliales</taxon>
        <taxon>Orbiliaceae</taxon>
        <taxon>Orbilia</taxon>
    </lineage>
</organism>
<dbReference type="InterPro" id="IPR020471">
    <property type="entry name" value="AKR"/>
</dbReference>
<dbReference type="EMBL" id="JAVHNS010000006">
    <property type="protein sequence ID" value="KAK6352440.1"/>
    <property type="molecule type" value="Genomic_DNA"/>
</dbReference>
<comment type="caution">
    <text evidence="3">The sequence shown here is derived from an EMBL/GenBank/DDBJ whole genome shotgun (WGS) entry which is preliminary data.</text>
</comment>
<protein>
    <recommendedName>
        <fullName evidence="2">NADP-dependent oxidoreductase domain-containing protein</fullName>
    </recommendedName>
</protein>
<keyword evidence="1" id="KW-0560">Oxidoreductase</keyword>
<dbReference type="Gene3D" id="3.20.20.100">
    <property type="entry name" value="NADP-dependent oxidoreductase domain"/>
    <property type="match status" value="1"/>
</dbReference>
<evidence type="ECO:0000313" key="3">
    <source>
        <dbReference type="EMBL" id="KAK6352440.1"/>
    </source>
</evidence>
<reference evidence="3 4" key="1">
    <citation type="submission" date="2019-10" db="EMBL/GenBank/DDBJ databases">
        <authorList>
            <person name="Palmer J.M."/>
        </authorList>
    </citation>
    <scope>NUCLEOTIDE SEQUENCE [LARGE SCALE GENOMIC DNA]</scope>
    <source>
        <strain evidence="3 4">TWF730</strain>
    </source>
</reference>
<dbReference type="GO" id="GO:0016491">
    <property type="term" value="F:oxidoreductase activity"/>
    <property type="evidence" value="ECO:0007669"/>
    <property type="project" value="UniProtKB-KW"/>
</dbReference>
<dbReference type="AlphaFoldDB" id="A0AAV9UYQ3"/>
<dbReference type="InterPro" id="IPR050523">
    <property type="entry name" value="AKR_Detox_Biosynth"/>
</dbReference>
<feature type="domain" description="NADP-dependent oxidoreductase" evidence="2">
    <location>
        <begin position="7"/>
        <end position="303"/>
    </location>
</feature>
<dbReference type="Pfam" id="PF00248">
    <property type="entry name" value="Aldo_ket_red"/>
    <property type="match status" value="1"/>
</dbReference>
<dbReference type="SUPFAM" id="SSF51430">
    <property type="entry name" value="NAD(P)-linked oxidoreductase"/>
    <property type="match status" value="1"/>
</dbReference>
<sequence>MSAPVKLVWGAAMVSPHPETGELTHVHQTLDLLRSLGVEDLDTAQIYGDAEETLGKVKVADKKFTISTKQGAGFKPGTGNKEGVLEHGAYASEKLGPIDIYYLHAPDASIPLEDTLEGIQKLYETGAFKRFGLSNYLPEDIQKVYDITSAKGWVKPTVFQGNYNPFARAQETTTFPLLRKLGIAFYAYSPLAGGLLAKTKEQLAAAAGRWTPGTMLGDIYRTMYDKEELRNALDDWEKTANKEGISLAELGYRWVRYHSSLDSQYGDGVIFGAYDEARIKQTVGWLNNGPLSEEAVKSIDAIWDKIKDVAPIDNYNSIHKPKPN</sequence>
<accession>A0AAV9UYQ3</accession>
<dbReference type="PRINTS" id="PR00069">
    <property type="entry name" value="ALDKETRDTASE"/>
</dbReference>
<dbReference type="PANTHER" id="PTHR43364">
    <property type="entry name" value="NADH-SPECIFIC METHYLGLYOXAL REDUCTASE-RELATED"/>
    <property type="match status" value="1"/>
</dbReference>
<evidence type="ECO:0000259" key="2">
    <source>
        <dbReference type="Pfam" id="PF00248"/>
    </source>
</evidence>
<dbReference type="PANTHER" id="PTHR43364:SF4">
    <property type="entry name" value="NAD(P)-LINKED OXIDOREDUCTASE SUPERFAMILY PROTEIN"/>
    <property type="match status" value="1"/>
</dbReference>